<dbReference type="Proteomes" id="UP000600030">
    <property type="component" value="Unassembled WGS sequence"/>
</dbReference>
<accession>A0AAN3Q0K4</accession>
<evidence type="ECO:0000256" key="2">
    <source>
        <dbReference type="ARBA" id="ARBA00009868"/>
    </source>
</evidence>
<keyword evidence="4" id="KW-0677">Repeat</keyword>
<evidence type="ECO:0000313" key="6">
    <source>
        <dbReference type="EMBL" id="EGO6679910.1"/>
    </source>
</evidence>
<feature type="region of interest" description="Disordered" evidence="5">
    <location>
        <begin position="512"/>
        <end position="531"/>
    </location>
</feature>
<dbReference type="Gene3D" id="3.80.10.10">
    <property type="entry name" value="Ribonuclease Inhibitor"/>
    <property type="match status" value="2"/>
</dbReference>
<reference evidence="6" key="1">
    <citation type="submission" date="2020-01" db="EMBL/GenBank/DDBJ databases">
        <authorList>
            <consortium name="GenomeTrakr network: Whole genome sequencing for foodborne pathogen traceback"/>
        </authorList>
    </citation>
    <scope>NUCLEOTIDE SEQUENCE</scope>
    <source>
        <strain evidence="6">PSU-2311</strain>
    </source>
</reference>
<evidence type="ECO:0000256" key="5">
    <source>
        <dbReference type="SAM" id="MobiDB-lite"/>
    </source>
</evidence>
<dbReference type="EMBL" id="AAXDPX010000016">
    <property type="protein sequence ID" value="EGO6679910.1"/>
    <property type="molecule type" value="Genomic_DNA"/>
</dbReference>
<gene>
    <name evidence="6" type="ORF">GTP92_16480</name>
</gene>
<dbReference type="PANTHER" id="PTHR47114:SF2">
    <property type="entry name" value="OLIGODENDROCYTE-MYELIN GLYCOPROTEIN"/>
    <property type="match status" value="1"/>
</dbReference>
<evidence type="ECO:0000256" key="3">
    <source>
        <dbReference type="ARBA" id="ARBA00022614"/>
    </source>
</evidence>
<sequence length="531" mass="58581">MLQPTSLSGASGVYVKPNENEYWAPDESSQTANRLHIGYVLTDLLNNSLNDIAASKTSKTSKTSKSSKSSKSSKIENWDDLSSSDYTTILHNASEETFIHMVCRSLLHDQCLTKSDQLTNMFLSFESTDNPNIYTIPAKKEDPPIGLLLNLSVVDEPIMTMYIPGMPKVALSVTLTGDKPHCKLLRKYIDKVPDWVAQITAWRAWAKVNAPGEYRAEALSRVKAYIYNRACNRASALELELANLMLTSLPELPAGLEKLDVSGNQLCSLPVLPTGLEELYVRRNLLDSLPVLPAGLKKLDVSRNRLCSLPVLPAGLKHLNVGGNNLFRSTGLELPTGLEELDVRRNWLDSLPVLPAGLKHLYVCKNQLCSLPVLPASLEKLDVSRNRLCSLPVLPAGLVMLDVSNNQLSGLPALPAGLVTLDVRFNLMSSLPELPGYMRTLNVSNNQLIHLPVLPVRLKVLDVSNNQLTSLPDRLPSGLEMLNVCWNKLTSKPSRPPSRPNAWYFGCTINYEPQRPRSGENPSAEVSDYTP</sequence>
<dbReference type="Pfam" id="PF00560">
    <property type="entry name" value="LRR_1"/>
    <property type="match status" value="1"/>
</dbReference>
<dbReference type="PANTHER" id="PTHR47114">
    <property type="match status" value="1"/>
</dbReference>
<evidence type="ECO:0000256" key="4">
    <source>
        <dbReference type="ARBA" id="ARBA00022737"/>
    </source>
</evidence>
<comment type="caution">
    <text evidence="6">The sequence shown here is derived from an EMBL/GenBank/DDBJ whole genome shotgun (WGS) entry which is preliminary data.</text>
</comment>
<evidence type="ECO:0008006" key="8">
    <source>
        <dbReference type="Google" id="ProtNLM"/>
    </source>
</evidence>
<name>A0AAN3Q0K4_ECOLX</name>
<protein>
    <recommendedName>
        <fullName evidence="8">Leucine-rich repeat protein</fullName>
    </recommendedName>
</protein>
<comment type="similarity">
    <text evidence="2">Belongs to the LRR-containing bacterial E3 ligase family.</text>
</comment>
<keyword evidence="3" id="KW-0433">Leucine-rich repeat</keyword>
<proteinExistence type="inferred from homology"/>
<dbReference type="InterPro" id="IPR001611">
    <property type="entry name" value="Leu-rich_rpt"/>
</dbReference>
<dbReference type="InterPro" id="IPR032675">
    <property type="entry name" value="LRR_dom_sf"/>
</dbReference>
<organism evidence="6 7">
    <name type="scientific">Escherichia coli</name>
    <dbReference type="NCBI Taxonomy" id="562"/>
    <lineage>
        <taxon>Bacteria</taxon>
        <taxon>Pseudomonadati</taxon>
        <taxon>Pseudomonadota</taxon>
        <taxon>Gammaproteobacteria</taxon>
        <taxon>Enterobacterales</taxon>
        <taxon>Enterobacteriaceae</taxon>
        <taxon>Escherichia</taxon>
    </lineage>
</organism>
<dbReference type="AlphaFoldDB" id="A0AAN3Q0K4"/>
<dbReference type="SMART" id="SM00364">
    <property type="entry name" value="LRR_BAC"/>
    <property type="match status" value="12"/>
</dbReference>
<evidence type="ECO:0000313" key="7">
    <source>
        <dbReference type="Proteomes" id="UP000600030"/>
    </source>
</evidence>
<dbReference type="InterPro" id="IPR051071">
    <property type="entry name" value="LRR-bact_E3_ubiq_ligases"/>
</dbReference>
<dbReference type="PROSITE" id="PS51450">
    <property type="entry name" value="LRR"/>
    <property type="match status" value="3"/>
</dbReference>
<feature type="compositionally biased region" description="Low complexity" evidence="5">
    <location>
        <begin position="55"/>
        <end position="72"/>
    </location>
</feature>
<evidence type="ECO:0000256" key="1">
    <source>
        <dbReference type="ARBA" id="ARBA00004613"/>
    </source>
</evidence>
<dbReference type="GO" id="GO:0005576">
    <property type="term" value="C:extracellular region"/>
    <property type="evidence" value="ECO:0007669"/>
    <property type="project" value="UniProtKB-SubCell"/>
</dbReference>
<comment type="subcellular location">
    <subcellularLocation>
        <location evidence="1">Secreted</location>
    </subcellularLocation>
</comment>
<feature type="region of interest" description="Disordered" evidence="5">
    <location>
        <begin position="55"/>
        <end position="77"/>
    </location>
</feature>
<dbReference type="SUPFAM" id="SSF52058">
    <property type="entry name" value="L domain-like"/>
    <property type="match status" value="1"/>
</dbReference>